<evidence type="ECO:0000256" key="1">
    <source>
        <dbReference type="SAM" id="MobiDB-lite"/>
    </source>
</evidence>
<dbReference type="InParanoid" id="A0A061G442"/>
<accession>A0A061G442</accession>
<gene>
    <name evidence="2" type="ORF">TCM_016184</name>
</gene>
<proteinExistence type="predicted"/>
<dbReference type="GO" id="GO:0005667">
    <property type="term" value="C:transcription regulator complex"/>
    <property type="evidence" value="ECO:0000318"/>
    <property type="project" value="GO_Central"/>
</dbReference>
<dbReference type="Gramene" id="EOY24630">
    <property type="protein sequence ID" value="EOY24630"/>
    <property type="gene ID" value="TCM_016184"/>
</dbReference>
<dbReference type="GO" id="GO:0003712">
    <property type="term" value="F:transcription coregulator activity"/>
    <property type="evidence" value="ECO:0000318"/>
    <property type="project" value="GO_Central"/>
</dbReference>
<dbReference type="AlphaFoldDB" id="A0A061G442"/>
<keyword evidence="3" id="KW-1185">Reference proteome</keyword>
<organism evidence="2 3">
    <name type="scientific">Theobroma cacao</name>
    <name type="common">Cacao</name>
    <name type="synonym">Cocoa</name>
    <dbReference type="NCBI Taxonomy" id="3641"/>
    <lineage>
        <taxon>Eukaryota</taxon>
        <taxon>Viridiplantae</taxon>
        <taxon>Streptophyta</taxon>
        <taxon>Embryophyta</taxon>
        <taxon>Tracheophyta</taxon>
        <taxon>Spermatophyta</taxon>
        <taxon>Magnoliopsida</taxon>
        <taxon>eudicotyledons</taxon>
        <taxon>Gunneridae</taxon>
        <taxon>Pentapetalae</taxon>
        <taxon>rosids</taxon>
        <taxon>malvids</taxon>
        <taxon>Malvales</taxon>
        <taxon>Malvaceae</taxon>
        <taxon>Byttnerioideae</taxon>
        <taxon>Theobroma</taxon>
    </lineage>
</organism>
<feature type="compositionally biased region" description="Basic and acidic residues" evidence="1">
    <location>
        <begin position="625"/>
        <end position="641"/>
    </location>
</feature>
<sequence>MALDAFLDSNNSRAMPWVSRGLVQSSGSSNLLQKDEQCQNVVASLLGRASRNLPSTNAGISDFNLDKCCTVVNSATNLTCTFRESEGISSVSEHPQLQRTSPTNIDSHVDIPKLPVLSSHDLSSSRTSVVDALSRGQHMSYMNGSQVGKRKQQPGILNANSSNASQKPEDSFPHDIKQELHNSCLKKPRLDLNQDVILQEHIMKQPLESRDSVQLQGQMGVLKAFLQQNKSLNEHKEKNLQSISQFKGVDLKQQGQQQMRHHLQQPGICQGPFVNPFDVVCSRRLMQYVYHLRHRPPENGIEYWRKFVEEYYAPNAKKRWCLSLYDNVRHHSSGVFPQAAMAQWHCNLCGSISGRGFEATSEVLPRLYKVSFESGVIDEILFLDLPCERKLPSGLMMLEYEKAVQESVYDQVRVVREGKLRIIFTYDLKILSWEFCARHHEELLHRSFIVAQVHGLVHAAQKYQSTINGSNKFSPRYLQEDCNRFLTTGGQLVSNLDLELIDDLGFSKRYIRCLQIAGVVESMKDLMTFSKDNNIGPVEGLKKYPQPTTFIKPLRGEGKEKLPLKSVQSLPTDCNKLLGISPHFNNNNNNNGSPKITRNPNLINSEEESPSRLSRLTTLTSNASKWKEAHSRKCNRSKEGASTKPFQGRKISSLGLSQDIPVNDLSSYNFSECNKNNQECMIQKWLQKMISNSRAENEGAKEKVNREIGWTTPIGLQAEAKRTDKLVNGFDFDNMAEAAASRNSSSTGGNMHKFSVSAACNGDSSSASGNDSFVKREPDLLEMVRIMGHDYYKNGNPAGDHHLGQGWKV</sequence>
<dbReference type="PANTHER" id="PTHR10378">
    <property type="entry name" value="LIM DOMAIN-BINDING PROTEIN"/>
    <property type="match status" value="1"/>
</dbReference>
<dbReference type="HOGENOM" id="CLU_007007_1_0_1"/>
<dbReference type="GO" id="GO:0045944">
    <property type="term" value="P:positive regulation of transcription by RNA polymerase II"/>
    <property type="evidence" value="ECO:0000318"/>
    <property type="project" value="GO_Central"/>
</dbReference>
<dbReference type="GO" id="GO:0000122">
    <property type="term" value="P:negative regulation of transcription by RNA polymerase II"/>
    <property type="evidence" value="ECO:0000318"/>
    <property type="project" value="GO_Central"/>
</dbReference>
<dbReference type="OMA" id="NCFINGE"/>
<protein>
    <submittedName>
        <fullName evidence="2">Transcriptional corepressor SEUSS, putative</fullName>
    </submittedName>
</protein>
<feature type="region of interest" description="Disordered" evidence="1">
    <location>
        <begin position="583"/>
        <end position="652"/>
    </location>
</feature>
<dbReference type="InterPro" id="IPR029005">
    <property type="entry name" value="LIM-bd/SEUSS"/>
</dbReference>
<dbReference type="Proteomes" id="UP000026915">
    <property type="component" value="Chromosome 3"/>
</dbReference>
<dbReference type="Pfam" id="PF01803">
    <property type="entry name" value="LIM_bind"/>
    <property type="match status" value="1"/>
</dbReference>
<evidence type="ECO:0000313" key="2">
    <source>
        <dbReference type="EMBL" id="EOY24630.1"/>
    </source>
</evidence>
<feature type="region of interest" description="Disordered" evidence="1">
    <location>
        <begin position="144"/>
        <end position="174"/>
    </location>
</feature>
<evidence type="ECO:0000313" key="3">
    <source>
        <dbReference type="Proteomes" id="UP000026915"/>
    </source>
</evidence>
<dbReference type="GO" id="GO:0005634">
    <property type="term" value="C:nucleus"/>
    <property type="evidence" value="ECO:0000318"/>
    <property type="project" value="GO_Central"/>
</dbReference>
<dbReference type="EMBL" id="CM001881">
    <property type="protein sequence ID" value="EOY24630.1"/>
    <property type="molecule type" value="Genomic_DNA"/>
</dbReference>
<reference evidence="2 3" key="1">
    <citation type="journal article" date="2013" name="Genome Biol.">
        <title>The genome sequence of the most widely cultivated cacao type and its use to identify candidate genes regulating pod color.</title>
        <authorList>
            <person name="Motamayor J.C."/>
            <person name="Mockaitis K."/>
            <person name="Schmutz J."/>
            <person name="Haiminen N."/>
            <person name="Iii D.L."/>
            <person name="Cornejo O."/>
            <person name="Findley S.D."/>
            <person name="Zheng P."/>
            <person name="Utro F."/>
            <person name="Royaert S."/>
            <person name="Saski C."/>
            <person name="Jenkins J."/>
            <person name="Podicheti R."/>
            <person name="Zhao M."/>
            <person name="Scheffler B.E."/>
            <person name="Stack J.C."/>
            <person name="Feltus F.A."/>
            <person name="Mustiga G.M."/>
            <person name="Amores F."/>
            <person name="Phillips W."/>
            <person name="Marelli J.P."/>
            <person name="May G.D."/>
            <person name="Shapiro H."/>
            <person name="Ma J."/>
            <person name="Bustamante C.D."/>
            <person name="Schnell R.J."/>
            <person name="Main D."/>
            <person name="Gilbert D."/>
            <person name="Parida L."/>
            <person name="Kuhn D.N."/>
        </authorList>
    </citation>
    <scope>NUCLEOTIDE SEQUENCE [LARGE SCALE GENOMIC DNA]</scope>
    <source>
        <strain evidence="3">cv. Matina 1-6</strain>
    </source>
</reference>
<name>A0A061G442_THECC</name>
<feature type="compositionally biased region" description="Polar residues" evidence="1">
    <location>
        <begin position="592"/>
        <end position="604"/>
    </location>
</feature>